<keyword evidence="3" id="KW-0964">Secreted</keyword>
<proteinExistence type="inferred from homology"/>
<dbReference type="EMBL" id="OX451739">
    <property type="protein sequence ID" value="CAI8607482.1"/>
    <property type="molecule type" value="Genomic_DNA"/>
</dbReference>
<evidence type="ECO:0000256" key="3">
    <source>
        <dbReference type="ARBA" id="ARBA00022525"/>
    </source>
</evidence>
<organism evidence="11 12">
    <name type="scientific">Vicia faba</name>
    <name type="common">Broad bean</name>
    <name type="synonym">Faba vulgaris</name>
    <dbReference type="NCBI Taxonomy" id="3906"/>
    <lineage>
        <taxon>Eukaryota</taxon>
        <taxon>Viridiplantae</taxon>
        <taxon>Streptophyta</taxon>
        <taxon>Embryophyta</taxon>
        <taxon>Tracheophyta</taxon>
        <taxon>Spermatophyta</taxon>
        <taxon>Magnoliopsida</taxon>
        <taxon>eudicotyledons</taxon>
        <taxon>Gunneridae</taxon>
        <taxon>Pentapetalae</taxon>
        <taxon>rosids</taxon>
        <taxon>fabids</taxon>
        <taxon>Fabales</taxon>
        <taxon>Fabaceae</taxon>
        <taxon>Papilionoideae</taxon>
        <taxon>50 kb inversion clade</taxon>
        <taxon>NPAAA clade</taxon>
        <taxon>Hologalegina</taxon>
        <taxon>IRL clade</taxon>
        <taxon>Fabeae</taxon>
        <taxon>Vicia</taxon>
    </lineage>
</organism>
<dbReference type="PROSITE" id="PS51767">
    <property type="entry name" value="PEPTIDASE_A1"/>
    <property type="match status" value="1"/>
</dbReference>
<evidence type="ECO:0000313" key="12">
    <source>
        <dbReference type="Proteomes" id="UP001157006"/>
    </source>
</evidence>
<evidence type="ECO:0000256" key="9">
    <source>
        <dbReference type="SAM" id="SignalP"/>
    </source>
</evidence>
<dbReference type="CDD" id="cd05476">
    <property type="entry name" value="pepsin_A_like_plant"/>
    <property type="match status" value="1"/>
</dbReference>
<dbReference type="InterPro" id="IPR001969">
    <property type="entry name" value="Aspartic_peptidase_AS"/>
</dbReference>
<dbReference type="Gene3D" id="2.40.70.10">
    <property type="entry name" value="Acid Proteases"/>
    <property type="match status" value="2"/>
</dbReference>
<evidence type="ECO:0000256" key="7">
    <source>
        <dbReference type="ARBA" id="ARBA00022801"/>
    </source>
</evidence>
<sequence>MSTPHLFLILIYFSFSFIISFAHALNNGISVELIHRDSLKSPFQQPTQNKYQHVMNALRRSINRVNHFYKDSLTNTPKSTVISDNFEYLMSYSIGTPPFHVLGIVDTGSDIVWLQCEPCEQCYNQTTPIFNPLKSSSYKNIPCTSKFCNSCSEQNSCEYTIRYGDQSITKGDLSLETFTLDSNTGNSVSFRKTTIGCGHSNIGTFKGASSGIVGLGNGELSLIKQLETTIGEKFSYCLVPYSPKSNTSSILNFGDVAVVSGDGVVSTPIVIKYPPTFYFLTLEAFSVGSKRIEFGGSSSGRDDEGNIIIDSGTTLTLLPSEVYTNLESAVAELVKLKRVDDPDQFLNLCYSLTSDEYDFPIITAHFKGADVKLESISTFVSVVDDIVCFAFQSNENGIIFGNLAQQNLLVGYDLQKKTVSFKPTDCTKWNLM</sequence>
<keyword evidence="6" id="KW-0064">Aspartyl protease</keyword>
<dbReference type="GO" id="GO:0006508">
    <property type="term" value="P:proteolysis"/>
    <property type="evidence" value="ECO:0007669"/>
    <property type="project" value="UniProtKB-KW"/>
</dbReference>
<dbReference type="InterPro" id="IPR051708">
    <property type="entry name" value="Plant_Aspart_Prot_A1"/>
</dbReference>
<dbReference type="InterPro" id="IPR032799">
    <property type="entry name" value="TAXi_C"/>
</dbReference>
<keyword evidence="12" id="KW-1185">Reference proteome</keyword>
<evidence type="ECO:0000256" key="6">
    <source>
        <dbReference type="ARBA" id="ARBA00022750"/>
    </source>
</evidence>
<dbReference type="InterPro" id="IPR033121">
    <property type="entry name" value="PEPTIDASE_A1"/>
</dbReference>
<dbReference type="Proteomes" id="UP001157006">
    <property type="component" value="Chromosome 4"/>
</dbReference>
<dbReference type="PANTHER" id="PTHR47967">
    <property type="entry name" value="OS07G0603500 PROTEIN-RELATED"/>
    <property type="match status" value="1"/>
</dbReference>
<name>A0AAV1ADK0_VICFA</name>
<dbReference type="InterPro" id="IPR021109">
    <property type="entry name" value="Peptidase_aspartic_dom_sf"/>
</dbReference>
<feature type="chain" id="PRO_5043550128" description="Peptidase A1 domain-containing protein" evidence="9">
    <location>
        <begin position="25"/>
        <end position="432"/>
    </location>
</feature>
<dbReference type="InterPro" id="IPR034161">
    <property type="entry name" value="Pepsin-like_plant"/>
</dbReference>
<evidence type="ECO:0000259" key="10">
    <source>
        <dbReference type="PROSITE" id="PS51767"/>
    </source>
</evidence>
<evidence type="ECO:0000256" key="4">
    <source>
        <dbReference type="ARBA" id="ARBA00022670"/>
    </source>
</evidence>
<gene>
    <name evidence="11" type="ORF">VFH_IV040120</name>
</gene>
<dbReference type="Pfam" id="PF14541">
    <property type="entry name" value="TAXi_C"/>
    <property type="match status" value="1"/>
</dbReference>
<dbReference type="FunFam" id="2.40.70.10:FF:000016">
    <property type="entry name" value="Probable aspartic protease At2g35615"/>
    <property type="match status" value="1"/>
</dbReference>
<dbReference type="InterPro" id="IPR032861">
    <property type="entry name" value="TAXi_N"/>
</dbReference>
<keyword evidence="5 9" id="KW-0732">Signal</keyword>
<protein>
    <recommendedName>
        <fullName evidence="10">Peptidase A1 domain-containing protein</fullName>
    </recommendedName>
</protein>
<comment type="subcellular location">
    <subcellularLocation>
        <location evidence="1">Secreted</location>
    </subcellularLocation>
</comment>
<comment type="similarity">
    <text evidence="2">Belongs to the peptidase A1 family.</text>
</comment>
<dbReference type="GO" id="GO:0005576">
    <property type="term" value="C:extracellular region"/>
    <property type="evidence" value="ECO:0007669"/>
    <property type="project" value="UniProtKB-SubCell"/>
</dbReference>
<evidence type="ECO:0000256" key="2">
    <source>
        <dbReference type="ARBA" id="ARBA00007447"/>
    </source>
</evidence>
<evidence type="ECO:0000256" key="5">
    <source>
        <dbReference type="ARBA" id="ARBA00022729"/>
    </source>
</evidence>
<dbReference type="PROSITE" id="PS00141">
    <property type="entry name" value="ASP_PROTEASE"/>
    <property type="match status" value="1"/>
</dbReference>
<reference evidence="11 12" key="1">
    <citation type="submission" date="2023-01" db="EMBL/GenBank/DDBJ databases">
        <authorList>
            <person name="Kreplak J."/>
        </authorList>
    </citation>
    <scope>NUCLEOTIDE SEQUENCE [LARGE SCALE GENOMIC DNA]</scope>
</reference>
<evidence type="ECO:0000256" key="1">
    <source>
        <dbReference type="ARBA" id="ARBA00004613"/>
    </source>
</evidence>
<dbReference type="AlphaFoldDB" id="A0AAV1ADK0"/>
<dbReference type="GO" id="GO:0004190">
    <property type="term" value="F:aspartic-type endopeptidase activity"/>
    <property type="evidence" value="ECO:0007669"/>
    <property type="project" value="UniProtKB-KW"/>
</dbReference>
<dbReference type="Pfam" id="PF14543">
    <property type="entry name" value="TAXi_N"/>
    <property type="match status" value="1"/>
</dbReference>
<accession>A0AAV1ADK0</accession>
<dbReference type="SUPFAM" id="SSF50630">
    <property type="entry name" value="Acid proteases"/>
    <property type="match status" value="1"/>
</dbReference>
<evidence type="ECO:0000256" key="8">
    <source>
        <dbReference type="ARBA" id="ARBA00023180"/>
    </source>
</evidence>
<dbReference type="PANTHER" id="PTHR47967:SF66">
    <property type="entry name" value="ASPARTIC PROTEINASE CDR1-RELATED"/>
    <property type="match status" value="1"/>
</dbReference>
<keyword evidence="4" id="KW-0645">Protease</keyword>
<evidence type="ECO:0000313" key="11">
    <source>
        <dbReference type="EMBL" id="CAI8607482.1"/>
    </source>
</evidence>
<keyword evidence="8" id="KW-0325">Glycoprotein</keyword>
<feature type="signal peptide" evidence="9">
    <location>
        <begin position="1"/>
        <end position="24"/>
    </location>
</feature>
<feature type="domain" description="Peptidase A1" evidence="10">
    <location>
        <begin position="88"/>
        <end position="422"/>
    </location>
</feature>
<keyword evidence="7" id="KW-0378">Hydrolase</keyword>
<dbReference type="FunFam" id="2.40.70.10:FF:000050">
    <property type="entry name" value="Aspartic proteinase CDR1"/>
    <property type="match status" value="1"/>
</dbReference>